<keyword evidence="2 5" id="KW-0812">Transmembrane</keyword>
<dbReference type="PROSITE" id="PS50262">
    <property type="entry name" value="G_PROTEIN_RECEP_F1_2"/>
    <property type="match status" value="1"/>
</dbReference>
<dbReference type="InterPro" id="IPR000276">
    <property type="entry name" value="GPCR_Rhodpsn"/>
</dbReference>
<dbReference type="EMBL" id="CAJNOM010000081">
    <property type="protein sequence ID" value="CAF1003799.1"/>
    <property type="molecule type" value="Genomic_DNA"/>
</dbReference>
<dbReference type="InterPro" id="IPR052954">
    <property type="entry name" value="GPCR-Ligand_Int"/>
</dbReference>
<dbReference type="SUPFAM" id="SSF81321">
    <property type="entry name" value="Family A G protein-coupled receptor-like"/>
    <property type="match status" value="1"/>
</dbReference>
<feature type="transmembrane region" description="Helical" evidence="5">
    <location>
        <begin position="261"/>
        <end position="284"/>
    </location>
</feature>
<dbReference type="Gene3D" id="1.20.1070.10">
    <property type="entry name" value="Rhodopsin 7-helix transmembrane proteins"/>
    <property type="match status" value="1"/>
</dbReference>
<dbReference type="InterPro" id="IPR017452">
    <property type="entry name" value="GPCR_Rhodpsn_7TM"/>
</dbReference>
<dbReference type="PANTHER" id="PTHR46641">
    <property type="entry name" value="FMRFAMIDE RECEPTOR-RELATED"/>
    <property type="match status" value="1"/>
</dbReference>
<feature type="transmembrane region" description="Helical" evidence="5">
    <location>
        <begin position="82"/>
        <end position="102"/>
    </location>
</feature>
<evidence type="ECO:0000256" key="1">
    <source>
        <dbReference type="ARBA" id="ARBA00004370"/>
    </source>
</evidence>
<feature type="transmembrane region" description="Helical" evidence="5">
    <location>
        <begin position="12"/>
        <end position="34"/>
    </location>
</feature>
<dbReference type="AlphaFoldDB" id="A0A814H1I5"/>
<dbReference type="GO" id="GO:0004930">
    <property type="term" value="F:G protein-coupled receptor activity"/>
    <property type="evidence" value="ECO:0007669"/>
    <property type="project" value="InterPro"/>
</dbReference>
<evidence type="ECO:0000313" key="7">
    <source>
        <dbReference type="EMBL" id="CAF1003799.1"/>
    </source>
</evidence>
<evidence type="ECO:0000256" key="3">
    <source>
        <dbReference type="ARBA" id="ARBA00022989"/>
    </source>
</evidence>
<evidence type="ECO:0000256" key="4">
    <source>
        <dbReference type="ARBA" id="ARBA00023136"/>
    </source>
</evidence>
<name>A0A814H1I5_9BILA</name>
<evidence type="ECO:0000256" key="2">
    <source>
        <dbReference type="ARBA" id="ARBA00022692"/>
    </source>
</evidence>
<dbReference type="Pfam" id="PF00001">
    <property type="entry name" value="7tm_1"/>
    <property type="match status" value="1"/>
</dbReference>
<accession>A0A814H1I5</accession>
<evidence type="ECO:0000256" key="5">
    <source>
        <dbReference type="SAM" id="Phobius"/>
    </source>
</evidence>
<evidence type="ECO:0000313" key="10">
    <source>
        <dbReference type="Proteomes" id="UP000663832"/>
    </source>
</evidence>
<comment type="caution">
    <text evidence="7">The sequence shown here is derived from an EMBL/GenBank/DDBJ whole genome shotgun (WGS) entry which is preliminary data.</text>
</comment>
<keyword evidence="3 5" id="KW-1133">Transmembrane helix</keyword>
<dbReference type="Proteomes" id="UP000663877">
    <property type="component" value="Unassembled WGS sequence"/>
</dbReference>
<dbReference type="PANTHER" id="PTHR46641:SF18">
    <property type="entry name" value="G-PROTEIN COUPLED RECEPTORS FAMILY 1 PROFILE DOMAIN-CONTAINING PROTEIN"/>
    <property type="match status" value="1"/>
</dbReference>
<dbReference type="Proteomes" id="UP000663832">
    <property type="component" value="Unassembled WGS sequence"/>
</dbReference>
<keyword evidence="10" id="KW-1185">Reference proteome</keyword>
<protein>
    <recommendedName>
        <fullName evidence="6">G-protein coupled receptors family 1 profile domain-containing protein</fullName>
    </recommendedName>
</protein>
<dbReference type="EMBL" id="CAJNOM010000095">
    <property type="protein sequence ID" value="CAF1035960.1"/>
    <property type="molecule type" value="Genomic_DNA"/>
</dbReference>
<feature type="transmembrane region" description="Helical" evidence="5">
    <location>
        <begin position="164"/>
        <end position="188"/>
    </location>
</feature>
<feature type="domain" description="G-protein coupled receptors family 1 profile" evidence="6">
    <location>
        <begin position="25"/>
        <end position="282"/>
    </location>
</feature>
<feature type="transmembrane region" description="Helical" evidence="5">
    <location>
        <begin position="46"/>
        <end position="70"/>
    </location>
</feature>
<evidence type="ECO:0000313" key="9">
    <source>
        <dbReference type="EMBL" id="CAF1111183.1"/>
    </source>
</evidence>
<dbReference type="GO" id="GO:0016020">
    <property type="term" value="C:membrane"/>
    <property type="evidence" value="ECO:0007669"/>
    <property type="project" value="UniProtKB-SubCell"/>
</dbReference>
<evidence type="ECO:0000313" key="8">
    <source>
        <dbReference type="EMBL" id="CAF1035960.1"/>
    </source>
</evidence>
<feature type="transmembrane region" description="Helical" evidence="5">
    <location>
        <begin position="221"/>
        <end position="241"/>
    </location>
</feature>
<organism evidence="7 10">
    <name type="scientific">Adineta steineri</name>
    <dbReference type="NCBI Taxonomy" id="433720"/>
    <lineage>
        <taxon>Eukaryota</taxon>
        <taxon>Metazoa</taxon>
        <taxon>Spiralia</taxon>
        <taxon>Gnathifera</taxon>
        <taxon>Rotifera</taxon>
        <taxon>Eurotatoria</taxon>
        <taxon>Bdelloidea</taxon>
        <taxon>Adinetida</taxon>
        <taxon>Adinetidae</taxon>
        <taxon>Adineta</taxon>
    </lineage>
</organism>
<proteinExistence type="predicted"/>
<gene>
    <name evidence="9" type="ORF">BJG266_LOCUS21902</name>
    <name evidence="7" type="ORF">QVE165_LOCUS15082</name>
    <name evidence="8" type="ORF">QVE165_LOCUS16805</name>
</gene>
<evidence type="ECO:0000259" key="6">
    <source>
        <dbReference type="PROSITE" id="PS50262"/>
    </source>
</evidence>
<keyword evidence="4 5" id="KW-0472">Membrane</keyword>
<sequence length="329" mass="37638">MSMLDIATKLSFWGPVTLFALGIPGALINGILFIGIKTFRQSPSSYYVVGQSLFDIAALLILFLPIFPSLPLMSSKISCRLMVFFSEVTVPCAMSFLCLAAFDRWACTSRSARIRQLSSKNIARCLFPMPFLFWSCVNAPYLIFVDYVPQLSSCWFTNDLFQQIATYFLTPFMVALLPLIILVIFGILTHRNIRLIKHMHIQQNQARNRLSQWEQQMTRMMIAQTCISIICILPQLIGLLYSVATLNTRAMRSYDQVVLEYLIGQITTFIIGINFASSFYIFFLSSPRFRKSIKTYLKQLIQVRDNRIGIMDASFTAQNAVTQHQDKHH</sequence>
<feature type="transmembrane region" description="Helical" evidence="5">
    <location>
        <begin position="122"/>
        <end position="144"/>
    </location>
</feature>
<dbReference type="EMBL" id="CAJNOI010000133">
    <property type="protein sequence ID" value="CAF1111183.1"/>
    <property type="molecule type" value="Genomic_DNA"/>
</dbReference>
<dbReference type="OrthoDB" id="10031384at2759"/>
<comment type="subcellular location">
    <subcellularLocation>
        <location evidence="1">Membrane</location>
    </subcellularLocation>
</comment>
<reference evidence="7" key="1">
    <citation type="submission" date="2021-02" db="EMBL/GenBank/DDBJ databases">
        <authorList>
            <person name="Nowell W R."/>
        </authorList>
    </citation>
    <scope>NUCLEOTIDE SEQUENCE</scope>
</reference>